<dbReference type="InterPro" id="IPR036770">
    <property type="entry name" value="Ankyrin_rpt-contain_sf"/>
</dbReference>
<accession>A0A9N8PR37</accession>
<evidence type="ECO:0000313" key="5">
    <source>
        <dbReference type="Proteomes" id="UP000745764"/>
    </source>
</evidence>
<dbReference type="Gene3D" id="1.25.40.20">
    <property type="entry name" value="Ankyrin repeat-containing domain"/>
    <property type="match status" value="1"/>
</dbReference>
<dbReference type="InterPro" id="IPR027417">
    <property type="entry name" value="P-loop_NTPase"/>
</dbReference>
<dbReference type="PANTHER" id="PTHR46082:SF11">
    <property type="entry name" value="AAA+ ATPASE DOMAIN-CONTAINING PROTEIN-RELATED"/>
    <property type="match status" value="1"/>
</dbReference>
<evidence type="ECO:0000259" key="3">
    <source>
        <dbReference type="PROSITE" id="PS50837"/>
    </source>
</evidence>
<keyword evidence="2" id="KW-0040">ANK repeat</keyword>
<dbReference type="InterPro" id="IPR053137">
    <property type="entry name" value="NLR-like"/>
</dbReference>
<keyword evidence="1" id="KW-0677">Repeat</keyword>
<keyword evidence="5" id="KW-1185">Reference proteome</keyword>
<organism evidence="4 5">
    <name type="scientific">Aureobasidium uvarum</name>
    <dbReference type="NCBI Taxonomy" id="2773716"/>
    <lineage>
        <taxon>Eukaryota</taxon>
        <taxon>Fungi</taxon>
        <taxon>Dikarya</taxon>
        <taxon>Ascomycota</taxon>
        <taxon>Pezizomycotina</taxon>
        <taxon>Dothideomycetes</taxon>
        <taxon>Dothideomycetidae</taxon>
        <taxon>Dothideales</taxon>
        <taxon>Saccotheciaceae</taxon>
        <taxon>Aureobasidium</taxon>
    </lineage>
</organism>
<feature type="repeat" description="ANK" evidence="2">
    <location>
        <begin position="829"/>
        <end position="861"/>
    </location>
</feature>
<feature type="repeat" description="ANK" evidence="2">
    <location>
        <begin position="930"/>
        <end position="958"/>
    </location>
</feature>
<dbReference type="InterPro" id="IPR035994">
    <property type="entry name" value="Nucleoside_phosphorylase_sf"/>
</dbReference>
<evidence type="ECO:0000313" key="4">
    <source>
        <dbReference type="EMBL" id="CAD0108599.1"/>
    </source>
</evidence>
<sequence>MLDEIHDRPEDFEQPSSDKNSYCFGRIGRHNIVIASLAAGVYGTTSAATTAVCMLSSFPSIKIGLMVGIGAAIARPKQKHDIRLGDVVVSMPHGTTGGVIQYDLGKSRARADQGNTIHTFERVGSLDSPPQILLKAITSLRARVRIDGSKVSKFLEGMLERYPNLAESEPDEPGFVYQGEENDRLFEASYLHTSDTGCDDCDPARIITRTARRNPTTPRFHYGVIASGNRLVKDAVERDKILKESGEDCICLEMEAAGLMNSFPCLVIKGICDYADSHKNDDWQEYAAATAAAYTKELLEFVDDGELAKTSRASEILRQISRDIKDAGDRVERLRLGHHQERIMDWLLAPDPFVNYTNALGKRHKGTGLWFVNGQAFNHWKKQPRSFLWLYGIPGCGKTVLSSTILEHLEGDSTTAQALLYFYFDFNDTEKQTLDRMLRCLVKQLYQQRPETQECLDRLWSSQQLSKQSLSGVLDEMLRRVDNVSIILDALDESRTRSEILVWLKSVLGNLTSDCRLLVTARREEEIESALRSWTRPTDRISIQGSDVDGDIRAYISHAVHNSKELNRWLSRSDVQDEIKSELMKKADGMFRWVACQIDALKNCLDYPRLRQTLKNLPKTLDETYARILESIPREHSEQAATVLNILTRSNRSLRMYELVDVVAINLDEDPEFDPKNRMPIAREVLRLCSSFVAVSWNKDPFGYRSDTYEEVRLAHFSVKEYLVSNHIPRGFEPLFSEAVARSYLARLCLTYLISVSRILSRGEQLPLVEDPEPGFPLLCYSADSWMIHAGKAGDETGVLWKLVSRFFLGTHEAFLLARDCEARPSKVIGESPLCYASHGGLLQAVGNLLDMGVRVNAEDNICALHAASAGGHVRIVQLLLNRGSRIDAHHSHWGTALQAAASMGRNNIIRLLLNRGAAINADGGIWGRALHAASAAGYDKTVQLLLDAGADIDTQDPRLGSALKAASAEGHDKVVRTLLDKGAHLGSRHEISKSPDKLDALDVACQGGHEQ</sequence>
<gene>
    <name evidence="4" type="ORF">AWRI4620_LOCUS2854</name>
</gene>
<comment type="caution">
    <text evidence="4">The sequence shown here is derived from an EMBL/GenBank/DDBJ whole genome shotgun (WGS) entry which is preliminary data.</text>
</comment>
<dbReference type="Gene3D" id="3.40.50.300">
    <property type="entry name" value="P-loop containing nucleotide triphosphate hydrolases"/>
    <property type="match status" value="1"/>
</dbReference>
<feature type="repeat" description="ANK" evidence="2">
    <location>
        <begin position="959"/>
        <end position="991"/>
    </location>
</feature>
<dbReference type="Pfam" id="PF24883">
    <property type="entry name" value="NPHP3_N"/>
    <property type="match status" value="1"/>
</dbReference>
<dbReference type="SUPFAM" id="SSF52540">
    <property type="entry name" value="P-loop containing nucleoside triphosphate hydrolases"/>
    <property type="match status" value="1"/>
</dbReference>
<protein>
    <recommendedName>
        <fullName evidence="3">NACHT domain-containing protein</fullName>
    </recommendedName>
</protein>
<feature type="repeat" description="ANK" evidence="2">
    <location>
        <begin position="893"/>
        <end position="925"/>
    </location>
</feature>
<evidence type="ECO:0000256" key="2">
    <source>
        <dbReference type="PROSITE-ProRule" id="PRU00023"/>
    </source>
</evidence>
<dbReference type="EMBL" id="CAINUL010000003">
    <property type="protein sequence ID" value="CAD0108599.1"/>
    <property type="molecule type" value="Genomic_DNA"/>
</dbReference>
<dbReference type="PROSITE" id="PS50297">
    <property type="entry name" value="ANK_REP_REGION"/>
    <property type="match status" value="3"/>
</dbReference>
<dbReference type="InterPro" id="IPR007111">
    <property type="entry name" value="NACHT_NTPase"/>
</dbReference>
<dbReference type="Proteomes" id="UP000745764">
    <property type="component" value="Unassembled WGS sequence"/>
</dbReference>
<dbReference type="SUPFAM" id="SSF48403">
    <property type="entry name" value="Ankyrin repeat"/>
    <property type="match status" value="1"/>
</dbReference>
<reference evidence="4" key="1">
    <citation type="submission" date="2020-06" db="EMBL/GenBank/DDBJ databases">
        <authorList>
            <person name="Onetto C."/>
        </authorList>
    </citation>
    <scope>NUCLEOTIDE SEQUENCE</scope>
</reference>
<feature type="non-terminal residue" evidence="4">
    <location>
        <position position="1"/>
    </location>
</feature>
<dbReference type="OrthoDB" id="1577640at2759"/>
<dbReference type="PROSITE" id="PS50837">
    <property type="entry name" value="NACHT"/>
    <property type="match status" value="1"/>
</dbReference>
<dbReference type="InterPro" id="IPR002110">
    <property type="entry name" value="Ankyrin_rpt"/>
</dbReference>
<feature type="repeat" description="ANK" evidence="2">
    <location>
        <begin position="860"/>
        <end position="892"/>
    </location>
</feature>
<feature type="domain" description="NACHT" evidence="3">
    <location>
        <begin position="386"/>
        <end position="522"/>
    </location>
</feature>
<name>A0A9N8PR37_9PEZI</name>
<dbReference type="AlphaFoldDB" id="A0A9N8PR37"/>
<dbReference type="GO" id="GO:0009116">
    <property type="term" value="P:nucleoside metabolic process"/>
    <property type="evidence" value="ECO:0007669"/>
    <property type="project" value="InterPro"/>
</dbReference>
<dbReference type="GO" id="GO:0003824">
    <property type="term" value="F:catalytic activity"/>
    <property type="evidence" value="ECO:0007669"/>
    <property type="project" value="InterPro"/>
</dbReference>
<dbReference type="PROSITE" id="PS50088">
    <property type="entry name" value="ANK_REPEAT"/>
    <property type="match status" value="5"/>
</dbReference>
<dbReference type="PANTHER" id="PTHR46082">
    <property type="entry name" value="ATP/GTP-BINDING PROTEIN-RELATED"/>
    <property type="match status" value="1"/>
</dbReference>
<evidence type="ECO:0000256" key="1">
    <source>
        <dbReference type="ARBA" id="ARBA00022737"/>
    </source>
</evidence>
<dbReference type="SMART" id="SM00248">
    <property type="entry name" value="ANK"/>
    <property type="match status" value="6"/>
</dbReference>
<proteinExistence type="predicted"/>
<dbReference type="Gene3D" id="3.40.50.1580">
    <property type="entry name" value="Nucleoside phosphorylase domain"/>
    <property type="match status" value="1"/>
</dbReference>
<dbReference type="Pfam" id="PF12796">
    <property type="entry name" value="Ank_2"/>
    <property type="match status" value="2"/>
</dbReference>
<dbReference type="InterPro" id="IPR056884">
    <property type="entry name" value="NPHP3-like_N"/>
</dbReference>
<dbReference type="SUPFAM" id="SSF53167">
    <property type="entry name" value="Purine and uridine phosphorylases"/>
    <property type="match status" value="1"/>
</dbReference>